<evidence type="ECO:0000313" key="2">
    <source>
        <dbReference type="EMBL" id="PVI03397.1"/>
    </source>
</evidence>
<organism evidence="2 3">
    <name type="scientific">Periconia macrospinosa</name>
    <dbReference type="NCBI Taxonomy" id="97972"/>
    <lineage>
        <taxon>Eukaryota</taxon>
        <taxon>Fungi</taxon>
        <taxon>Dikarya</taxon>
        <taxon>Ascomycota</taxon>
        <taxon>Pezizomycotina</taxon>
        <taxon>Dothideomycetes</taxon>
        <taxon>Pleosporomycetidae</taxon>
        <taxon>Pleosporales</taxon>
        <taxon>Massarineae</taxon>
        <taxon>Periconiaceae</taxon>
        <taxon>Periconia</taxon>
    </lineage>
</organism>
<feature type="transmembrane region" description="Helical" evidence="1">
    <location>
        <begin position="6"/>
        <end position="26"/>
    </location>
</feature>
<gene>
    <name evidence="2" type="ORF">DM02DRAFT_258216</name>
</gene>
<keyword evidence="1" id="KW-0812">Transmembrane</keyword>
<accession>A0A2V1DYW0</accession>
<protein>
    <submittedName>
        <fullName evidence="2">Uncharacterized protein</fullName>
    </submittedName>
</protein>
<reference evidence="2 3" key="1">
    <citation type="journal article" date="2018" name="Sci. Rep.">
        <title>Comparative genomics provides insights into the lifestyle and reveals functional heterogeneity of dark septate endophytic fungi.</title>
        <authorList>
            <person name="Knapp D.G."/>
            <person name="Nemeth J.B."/>
            <person name="Barry K."/>
            <person name="Hainaut M."/>
            <person name="Henrissat B."/>
            <person name="Johnson J."/>
            <person name="Kuo A."/>
            <person name="Lim J.H.P."/>
            <person name="Lipzen A."/>
            <person name="Nolan M."/>
            <person name="Ohm R.A."/>
            <person name="Tamas L."/>
            <person name="Grigoriev I.V."/>
            <person name="Spatafora J.W."/>
            <person name="Nagy L.G."/>
            <person name="Kovacs G.M."/>
        </authorList>
    </citation>
    <scope>NUCLEOTIDE SEQUENCE [LARGE SCALE GENOMIC DNA]</scope>
    <source>
        <strain evidence="2 3">DSE2036</strain>
    </source>
</reference>
<keyword evidence="3" id="KW-1185">Reference proteome</keyword>
<dbReference type="Proteomes" id="UP000244855">
    <property type="component" value="Unassembled WGS sequence"/>
</dbReference>
<dbReference type="EMBL" id="KZ805332">
    <property type="protein sequence ID" value="PVI03397.1"/>
    <property type="molecule type" value="Genomic_DNA"/>
</dbReference>
<sequence>MVFRLHVLSSISFTLASIFYFLWRVFALSSHQTAKKPPGGGYTSVLTTQSLWISGRTSSDPRQATSLLTFLFQVRFYSQHWASFNDTFSPVFFLPSLKTTYLVCAVPAYSLLDLVASAPGSLACWILLPHPLRSVWRIV</sequence>
<evidence type="ECO:0000313" key="3">
    <source>
        <dbReference type="Proteomes" id="UP000244855"/>
    </source>
</evidence>
<keyword evidence="1" id="KW-1133">Transmembrane helix</keyword>
<name>A0A2V1DYW0_9PLEO</name>
<proteinExistence type="predicted"/>
<dbReference type="AlphaFoldDB" id="A0A2V1DYW0"/>
<evidence type="ECO:0000256" key="1">
    <source>
        <dbReference type="SAM" id="Phobius"/>
    </source>
</evidence>
<keyword evidence="1" id="KW-0472">Membrane</keyword>